<proteinExistence type="predicted"/>
<comment type="caution">
    <text evidence="1">The sequence shown here is derived from an EMBL/GenBank/DDBJ whole genome shotgun (WGS) entry which is preliminary data.</text>
</comment>
<dbReference type="EMBL" id="MFJD01000001">
    <property type="protein sequence ID" value="OGG05038.1"/>
    <property type="molecule type" value="Genomic_DNA"/>
</dbReference>
<gene>
    <name evidence="1" type="ORF">A2Z33_07190</name>
</gene>
<dbReference type="AlphaFoldDB" id="A0A1F5YXW6"/>
<dbReference type="Proteomes" id="UP000178448">
    <property type="component" value="Unassembled WGS sequence"/>
</dbReference>
<evidence type="ECO:0000313" key="2">
    <source>
        <dbReference type="Proteomes" id="UP000178448"/>
    </source>
</evidence>
<protein>
    <submittedName>
        <fullName evidence="1">Uncharacterized protein</fullName>
    </submittedName>
</protein>
<sequence>MKQDAAEADITHIALSYIGLREVSSETVRMSGRCSMFFRAPNGRYYITDISPVDIECWLECALNALQELFEKRAAKEQRVRYKSINKCLRAAASRAEQAVRFPFGKPEFVFSSV</sequence>
<evidence type="ECO:0000313" key="1">
    <source>
        <dbReference type="EMBL" id="OGG05038.1"/>
    </source>
</evidence>
<accession>A0A1F5YXW6</accession>
<name>A0A1F5YXW6_9BACT</name>
<organism evidence="1 2">
    <name type="scientific">Candidatus Gottesmanbacteria bacterium RBG_16_52_11</name>
    <dbReference type="NCBI Taxonomy" id="1798374"/>
    <lineage>
        <taxon>Bacteria</taxon>
        <taxon>Candidatus Gottesmaniibacteriota</taxon>
    </lineage>
</organism>
<reference evidence="1 2" key="1">
    <citation type="journal article" date="2016" name="Nat. Commun.">
        <title>Thousands of microbial genomes shed light on interconnected biogeochemical processes in an aquifer system.</title>
        <authorList>
            <person name="Anantharaman K."/>
            <person name="Brown C.T."/>
            <person name="Hug L.A."/>
            <person name="Sharon I."/>
            <person name="Castelle C.J."/>
            <person name="Probst A.J."/>
            <person name="Thomas B.C."/>
            <person name="Singh A."/>
            <person name="Wilkins M.J."/>
            <person name="Karaoz U."/>
            <person name="Brodie E.L."/>
            <person name="Williams K.H."/>
            <person name="Hubbard S.S."/>
            <person name="Banfield J.F."/>
        </authorList>
    </citation>
    <scope>NUCLEOTIDE SEQUENCE [LARGE SCALE GENOMIC DNA]</scope>
</reference>